<gene>
    <name evidence="2" type="ORF">DEA37_0011070</name>
</gene>
<proteinExistence type="inferred from homology"/>
<dbReference type="GO" id="GO:0005739">
    <property type="term" value="C:mitochondrion"/>
    <property type="evidence" value="ECO:0007669"/>
    <property type="project" value="TreeGrafter"/>
</dbReference>
<dbReference type="PANTHER" id="PTHR11803">
    <property type="entry name" value="2-IMINOBUTANOATE/2-IMINOPROPANOATE DEAMINASE RIDA"/>
    <property type="match status" value="1"/>
</dbReference>
<dbReference type="NCBIfam" id="TIGR00004">
    <property type="entry name" value="Rid family detoxifying hydrolase"/>
    <property type="match status" value="1"/>
</dbReference>
<dbReference type="SUPFAM" id="SSF55298">
    <property type="entry name" value="YjgF-like"/>
    <property type="match status" value="1"/>
</dbReference>
<dbReference type="GO" id="GO:0019239">
    <property type="term" value="F:deaminase activity"/>
    <property type="evidence" value="ECO:0007669"/>
    <property type="project" value="TreeGrafter"/>
</dbReference>
<dbReference type="InterPro" id="IPR006175">
    <property type="entry name" value="YjgF/YER057c/UK114"/>
</dbReference>
<dbReference type="InterPro" id="IPR019897">
    <property type="entry name" value="RidA_CS"/>
</dbReference>
<name>A0A5J4NNY0_9TREM</name>
<dbReference type="Pfam" id="PF01042">
    <property type="entry name" value="Ribonuc_L-PSP"/>
    <property type="match status" value="1"/>
</dbReference>
<reference evidence="2 3" key="1">
    <citation type="journal article" date="2019" name="Gigascience">
        <title>Whole-genome sequence of the oriental lung fluke Paragonimus westermani.</title>
        <authorList>
            <person name="Oey H."/>
            <person name="Zakrzewski M."/>
            <person name="Narain K."/>
            <person name="Devi K.R."/>
            <person name="Agatsuma T."/>
            <person name="Nawaratna S."/>
            <person name="Gobert G.N."/>
            <person name="Jones M.K."/>
            <person name="Ragan M.A."/>
            <person name="McManus D.P."/>
            <person name="Krause L."/>
        </authorList>
    </citation>
    <scope>NUCLEOTIDE SEQUENCE [LARGE SCALE GENOMIC DNA]</scope>
    <source>
        <strain evidence="2 3">IND2009</strain>
    </source>
</reference>
<comment type="similarity">
    <text evidence="1">Belongs to the RutC family.</text>
</comment>
<comment type="caution">
    <text evidence="2">The sequence shown here is derived from an EMBL/GenBank/DDBJ whole genome shotgun (WGS) entry which is preliminary data.</text>
</comment>
<dbReference type="Gene3D" id="3.30.1330.40">
    <property type="entry name" value="RutC-like"/>
    <property type="match status" value="1"/>
</dbReference>
<organism evidence="2 3">
    <name type="scientific">Paragonimus westermani</name>
    <dbReference type="NCBI Taxonomy" id="34504"/>
    <lineage>
        <taxon>Eukaryota</taxon>
        <taxon>Metazoa</taxon>
        <taxon>Spiralia</taxon>
        <taxon>Lophotrochozoa</taxon>
        <taxon>Platyhelminthes</taxon>
        <taxon>Trematoda</taxon>
        <taxon>Digenea</taxon>
        <taxon>Plagiorchiida</taxon>
        <taxon>Troglotremata</taxon>
        <taxon>Troglotrematidae</taxon>
        <taxon>Paragonimus</taxon>
    </lineage>
</organism>
<sequence>MSSVVRKVICTNKAPKAIGPYSQAVAVNNTLYVSGQLGLVPETMDFPSGDVEAQTHQVFQNIKGILEAAGLTLANVVKTTVLLADMSDFTKVNTIYGQCKILCFKYFWRVDFKEPYPARAAFQVACLPKLAKVEIEAVAIMGPAKDE</sequence>
<dbReference type="CDD" id="cd00448">
    <property type="entry name" value="YjgF_YER057c_UK114_family"/>
    <property type="match status" value="1"/>
</dbReference>
<dbReference type="EMBL" id="QNGE01001549">
    <property type="protein sequence ID" value="KAA3677347.1"/>
    <property type="molecule type" value="Genomic_DNA"/>
</dbReference>
<dbReference type="InterPro" id="IPR035959">
    <property type="entry name" value="RutC-like_sf"/>
</dbReference>
<evidence type="ECO:0000256" key="1">
    <source>
        <dbReference type="ARBA" id="ARBA00010552"/>
    </source>
</evidence>
<accession>A0A5J4NNY0</accession>
<dbReference type="AlphaFoldDB" id="A0A5J4NNY0"/>
<dbReference type="InterPro" id="IPR006056">
    <property type="entry name" value="RidA"/>
</dbReference>
<dbReference type="FunFam" id="3.30.1330.40:FF:000001">
    <property type="entry name" value="L-PSP family endoribonuclease"/>
    <property type="match status" value="1"/>
</dbReference>
<dbReference type="Proteomes" id="UP000324629">
    <property type="component" value="Unassembled WGS sequence"/>
</dbReference>
<dbReference type="PROSITE" id="PS01094">
    <property type="entry name" value="UPF0076"/>
    <property type="match status" value="1"/>
</dbReference>
<protein>
    <submittedName>
        <fullName evidence="2">2-iminobutanoate/2-iminopropanoate deaminase</fullName>
    </submittedName>
</protein>
<evidence type="ECO:0000313" key="3">
    <source>
        <dbReference type="Proteomes" id="UP000324629"/>
    </source>
</evidence>
<dbReference type="GO" id="GO:0005829">
    <property type="term" value="C:cytosol"/>
    <property type="evidence" value="ECO:0007669"/>
    <property type="project" value="TreeGrafter"/>
</dbReference>
<keyword evidence="3" id="KW-1185">Reference proteome</keyword>
<evidence type="ECO:0000313" key="2">
    <source>
        <dbReference type="EMBL" id="KAA3677347.1"/>
    </source>
</evidence>
<dbReference type="PANTHER" id="PTHR11803:SF39">
    <property type="entry name" value="2-IMINOBUTANOATE_2-IMINOPROPANOATE DEAMINASE"/>
    <property type="match status" value="1"/>
</dbReference>